<evidence type="ECO:0000256" key="2">
    <source>
        <dbReference type="SAM" id="MobiDB-lite"/>
    </source>
</evidence>
<proteinExistence type="predicted"/>
<dbReference type="InterPro" id="IPR050807">
    <property type="entry name" value="TransReg_Diox_bact_type"/>
</dbReference>
<gene>
    <name evidence="4" type="ORF">RM540_09395</name>
</gene>
<name>A0ABU3BRQ9_9BACT</name>
<organism evidence="4 5">
    <name type="scientific">Rubrivirga litoralis</name>
    <dbReference type="NCBI Taxonomy" id="3075598"/>
    <lineage>
        <taxon>Bacteria</taxon>
        <taxon>Pseudomonadati</taxon>
        <taxon>Rhodothermota</taxon>
        <taxon>Rhodothermia</taxon>
        <taxon>Rhodothermales</taxon>
        <taxon>Rubricoccaceae</taxon>
        <taxon>Rubrivirga</taxon>
    </lineage>
</organism>
<evidence type="ECO:0000313" key="4">
    <source>
        <dbReference type="EMBL" id="MDT0631959.1"/>
    </source>
</evidence>
<dbReference type="RefSeq" id="WP_311663425.1">
    <property type="nucleotide sequence ID" value="NZ_JAVRHT010000019.1"/>
</dbReference>
<keyword evidence="5" id="KW-1185">Reference proteome</keyword>
<sequence length="103" mass="11492">MPDTSPLPTQLRTARKRAGLTQKQAAERLDMHRPTISEIEAGRRRVSAEELRRFAEAYDVSTSWLLGEEADERVQLAARALGKLDSDDLDRVIAVLTSMRAGT</sequence>
<dbReference type="Gene3D" id="1.10.260.40">
    <property type="entry name" value="lambda repressor-like DNA-binding domains"/>
    <property type="match status" value="1"/>
</dbReference>
<dbReference type="Pfam" id="PF01381">
    <property type="entry name" value="HTH_3"/>
    <property type="match status" value="1"/>
</dbReference>
<dbReference type="PANTHER" id="PTHR46797">
    <property type="entry name" value="HTH-TYPE TRANSCRIPTIONAL REGULATOR"/>
    <property type="match status" value="1"/>
</dbReference>
<comment type="caution">
    <text evidence="4">The sequence shown here is derived from an EMBL/GenBank/DDBJ whole genome shotgun (WGS) entry which is preliminary data.</text>
</comment>
<dbReference type="PROSITE" id="PS50943">
    <property type="entry name" value="HTH_CROC1"/>
    <property type="match status" value="1"/>
</dbReference>
<keyword evidence="1" id="KW-0238">DNA-binding</keyword>
<dbReference type="CDD" id="cd00093">
    <property type="entry name" value="HTH_XRE"/>
    <property type="match status" value="1"/>
</dbReference>
<dbReference type="InterPro" id="IPR001387">
    <property type="entry name" value="Cro/C1-type_HTH"/>
</dbReference>
<feature type="compositionally biased region" description="Polar residues" evidence="2">
    <location>
        <begin position="1"/>
        <end position="12"/>
    </location>
</feature>
<evidence type="ECO:0000313" key="5">
    <source>
        <dbReference type="Proteomes" id="UP001267426"/>
    </source>
</evidence>
<dbReference type="InterPro" id="IPR010982">
    <property type="entry name" value="Lambda_DNA-bd_dom_sf"/>
</dbReference>
<reference evidence="4 5" key="1">
    <citation type="submission" date="2023-09" db="EMBL/GenBank/DDBJ databases">
        <authorList>
            <person name="Rey-Velasco X."/>
        </authorList>
    </citation>
    <scope>NUCLEOTIDE SEQUENCE [LARGE SCALE GENOMIC DNA]</scope>
    <source>
        <strain evidence="4 5">F394</strain>
    </source>
</reference>
<evidence type="ECO:0000259" key="3">
    <source>
        <dbReference type="PROSITE" id="PS50943"/>
    </source>
</evidence>
<accession>A0ABU3BRQ9</accession>
<dbReference type="PANTHER" id="PTHR46797:SF1">
    <property type="entry name" value="METHYLPHOSPHONATE SYNTHASE"/>
    <property type="match status" value="1"/>
</dbReference>
<evidence type="ECO:0000256" key="1">
    <source>
        <dbReference type="ARBA" id="ARBA00023125"/>
    </source>
</evidence>
<feature type="domain" description="HTH cro/C1-type" evidence="3">
    <location>
        <begin position="11"/>
        <end position="65"/>
    </location>
</feature>
<protein>
    <submittedName>
        <fullName evidence="4">Helix-turn-helix transcriptional regulator</fullName>
    </submittedName>
</protein>
<dbReference type="SUPFAM" id="SSF47413">
    <property type="entry name" value="lambda repressor-like DNA-binding domains"/>
    <property type="match status" value="1"/>
</dbReference>
<feature type="region of interest" description="Disordered" evidence="2">
    <location>
        <begin position="1"/>
        <end position="22"/>
    </location>
</feature>
<dbReference type="EMBL" id="JAVRHT010000019">
    <property type="protein sequence ID" value="MDT0631959.1"/>
    <property type="molecule type" value="Genomic_DNA"/>
</dbReference>
<dbReference type="Proteomes" id="UP001267426">
    <property type="component" value="Unassembled WGS sequence"/>
</dbReference>
<dbReference type="SMART" id="SM00530">
    <property type="entry name" value="HTH_XRE"/>
    <property type="match status" value="1"/>
</dbReference>